<name>Q6BSZ1_DEBHA</name>
<dbReference type="InterPro" id="IPR002130">
    <property type="entry name" value="Cyclophilin-type_PPIase_dom"/>
</dbReference>
<dbReference type="PROSITE" id="PS00170">
    <property type="entry name" value="CSA_PPIASE_1"/>
    <property type="match status" value="1"/>
</dbReference>
<evidence type="ECO:0000256" key="1">
    <source>
        <dbReference type="ARBA" id="ARBA00000971"/>
    </source>
</evidence>
<evidence type="ECO:0000256" key="5">
    <source>
        <dbReference type="ARBA" id="ARBA00023110"/>
    </source>
</evidence>
<evidence type="ECO:0000256" key="7">
    <source>
        <dbReference type="SAM" id="MobiDB-lite"/>
    </source>
</evidence>
<evidence type="ECO:0000256" key="3">
    <source>
        <dbReference type="ARBA" id="ARBA00022574"/>
    </source>
</evidence>
<dbReference type="GO" id="GO:0005634">
    <property type="term" value="C:nucleus"/>
    <property type="evidence" value="ECO:0007669"/>
    <property type="project" value="UniProtKB-ARBA"/>
</dbReference>
<feature type="domain" description="PPIase cyclophilin-type" evidence="8">
    <location>
        <begin position="487"/>
        <end position="634"/>
    </location>
</feature>
<dbReference type="AlphaFoldDB" id="Q6BSZ1"/>
<dbReference type="GeneID" id="2901390"/>
<dbReference type="InterPro" id="IPR036322">
    <property type="entry name" value="WD40_repeat_dom_sf"/>
</dbReference>
<dbReference type="RefSeq" id="XP_458679.1">
    <property type="nucleotide sequence ID" value="XM_458679.1"/>
</dbReference>
<dbReference type="EMBL" id="CR382136">
    <property type="protein sequence ID" value="CAG86818.1"/>
    <property type="molecule type" value="Genomic_DNA"/>
</dbReference>
<evidence type="ECO:0000256" key="4">
    <source>
        <dbReference type="ARBA" id="ARBA00022737"/>
    </source>
</evidence>
<keyword evidence="5" id="KW-0697">Rotamase</keyword>
<dbReference type="SUPFAM" id="SSF50978">
    <property type="entry name" value="WD40 repeat-like"/>
    <property type="match status" value="1"/>
</dbReference>
<keyword evidence="10" id="KW-1185">Reference proteome</keyword>
<dbReference type="Pfam" id="PF00160">
    <property type="entry name" value="Pro_isomerase"/>
    <property type="match status" value="1"/>
</dbReference>
<dbReference type="VEuPathDB" id="FungiDB:DEHA2D04906g"/>
<dbReference type="KEGG" id="dha:DEHA2D04906g"/>
<accession>Q6BSZ1</accession>
<dbReference type="GO" id="GO:0003755">
    <property type="term" value="F:peptidyl-prolyl cis-trans isomerase activity"/>
    <property type="evidence" value="ECO:0007669"/>
    <property type="project" value="UniProtKB-KW"/>
</dbReference>
<dbReference type="OrthoDB" id="271386at2759"/>
<dbReference type="HOGENOM" id="CLU_012062_31_0_1"/>
<dbReference type="Gene3D" id="2.130.10.10">
    <property type="entry name" value="YVTN repeat-like/Quinoprotein amine dehydrogenase"/>
    <property type="match status" value="2"/>
</dbReference>
<dbReference type="PANTHER" id="PTHR45625:SF4">
    <property type="entry name" value="PEPTIDYLPROLYL ISOMERASE DOMAIN AND WD REPEAT-CONTAINING PROTEIN 1"/>
    <property type="match status" value="1"/>
</dbReference>
<keyword evidence="4" id="KW-0677">Repeat</keyword>
<dbReference type="PANTHER" id="PTHR45625">
    <property type="entry name" value="PEPTIDYL-PROLYL CIS-TRANS ISOMERASE-RELATED"/>
    <property type="match status" value="1"/>
</dbReference>
<keyword evidence="6" id="KW-0413">Isomerase</keyword>
<evidence type="ECO:0000256" key="2">
    <source>
        <dbReference type="ARBA" id="ARBA00013194"/>
    </source>
</evidence>
<proteinExistence type="predicted"/>
<evidence type="ECO:0000313" key="9">
    <source>
        <dbReference type="EMBL" id="CAG86818.1"/>
    </source>
</evidence>
<dbReference type="Gene3D" id="2.40.100.10">
    <property type="entry name" value="Cyclophilin-like"/>
    <property type="match status" value="1"/>
</dbReference>
<dbReference type="STRING" id="284592.Q6BSZ1"/>
<dbReference type="InParanoid" id="Q6BSZ1"/>
<dbReference type="OMA" id="FYMFTRV"/>
<dbReference type="InterPro" id="IPR001680">
    <property type="entry name" value="WD40_rpt"/>
</dbReference>
<dbReference type="InterPro" id="IPR044666">
    <property type="entry name" value="Cyclophilin_A-like"/>
</dbReference>
<comment type="catalytic activity">
    <reaction evidence="1">
        <text>[protein]-peptidylproline (omega=180) = [protein]-peptidylproline (omega=0)</text>
        <dbReference type="Rhea" id="RHEA:16237"/>
        <dbReference type="Rhea" id="RHEA-COMP:10747"/>
        <dbReference type="Rhea" id="RHEA-COMP:10748"/>
        <dbReference type="ChEBI" id="CHEBI:83833"/>
        <dbReference type="ChEBI" id="CHEBI:83834"/>
        <dbReference type="EC" id="5.2.1.8"/>
    </reaction>
</comment>
<dbReference type="eggNOG" id="KOG0882">
    <property type="taxonomic scope" value="Eukaryota"/>
</dbReference>
<gene>
    <name evidence="9" type="ordered locus">DEHA2D04906g</name>
</gene>
<keyword evidence="3" id="KW-0853">WD repeat</keyword>
<dbReference type="Proteomes" id="UP000000599">
    <property type="component" value="Chromosome D"/>
</dbReference>
<dbReference type="FunFam" id="2.40.100.10:FF:000003">
    <property type="entry name" value="Peptidylprolyl isomerase domain and WD repeat-containing 1"/>
    <property type="match status" value="1"/>
</dbReference>
<evidence type="ECO:0000256" key="6">
    <source>
        <dbReference type="ARBA" id="ARBA00023235"/>
    </source>
</evidence>
<organism evidence="9 10">
    <name type="scientific">Debaryomyces hansenii (strain ATCC 36239 / CBS 767 / BCRC 21394 / JCM 1990 / NBRC 0083 / IGC 2968)</name>
    <name type="common">Yeast</name>
    <name type="synonym">Torulaspora hansenii</name>
    <dbReference type="NCBI Taxonomy" id="284592"/>
    <lineage>
        <taxon>Eukaryota</taxon>
        <taxon>Fungi</taxon>
        <taxon>Dikarya</taxon>
        <taxon>Ascomycota</taxon>
        <taxon>Saccharomycotina</taxon>
        <taxon>Pichiomycetes</taxon>
        <taxon>Debaryomycetaceae</taxon>
        <taxon>Debaryomyces</taxon>
    </lineage>
</organism>
<dbReference type="InterPro" id="IPR029000">
    <property type="entry name" value="Cyclophilin-like_dom_sf"/>
</dbReference>
<evidence type="ECO:0000259" key="8">
    <source>
        <dbReference type="PROSITE" id="PS50072"/>
    </source>
</evidence>
<dbReference type="SMART" id="SM00320">
    <property type="entry name" value="WD40"/>
    <property type="match status" value="4"/>
</dbReference>
<sequence length="636" mass="71947">MKRAVEEESSSSSDSSDDDLVGPSLNDIPSKFENPQLVKKRKKKTIIDESKLIENIQFNEEYGDSYTQEANISCVALNPIDDSILVAGLKNGAVKFWRKKSTTGDGKNKDNNKEDKETYTGQLEFIKQFSAHPQKEVSQLIIDIDGARLASIAKNDSNVKIFDLITLDMIQVLNLNFIPSTRSNYVSCWYKSRNTNHLVISEQDTNKIHILNPDDDDFEIIKTIHRNPLNVINYNPKYQCIISADIKGIVEYWTPQEENTPKSVQFKYKSETDLLEFAKNKSPPSCINFSPDFETFVSISYPDNCIRLFDFKSGKLLKSYDESIKAYEKNETNIQLKLINSERKLYIDDPEDILKQGNIIFDESGKFLLFGTLLGIKILSLQTNKVIRVLGTSDQLQLNLRFHQLALSNKSSISNFSMEMLSSNNSILNSSLNKVPILICSAVNSDKLYLFNTLQTPRHNDIDLTVKVKGKKQKPVAVNKSSKIILHTTLGDIKLKLFNELVPKTTENFIKLCEKGYYNSTIFHRVIKTFMIQAGDPLGNGTGGESYWGGYIKDEFNSLLRHSKPFMVSMANSGPNTNGSQFFITTEKAPWLDNKHTIFGEVTDGFEAVKSIEDIETDSDDKPLDQVILLSTSLED</sequence>
<reference evidence="9 10" key="1">
    <citation type="journal article" date="2004" name="Nature">
        <title>Genome evolution in yeasts.</title>
        <authorList>
            <consortium name="Genolevures"/>
            <person name="Dujon B."/>
            <person name="Sherman D."/>
            <person name="Fischer G."/>
            <person name="Durrens P."/>
            <person name="Casaregola S."/>
            <person name="Lafontaine I."/>
            <person name="de Montigny J."/>
            <person name="Marck C."/>
            <person name="Neuveglise C."/>
            <person name="Talla E."/>
            <person name="Goffard N."/>
            <person name="Frangeul L."/>
            <person name="Aigle M."/>
            <person name="Anthouard V."/>
            <person name="Babour A."/>
            <person name="Barbe V."/>
            <person name="Barnay S."/>
            <person name="Blanchin S."/>
            <person name="Beckerich J.M."/>
            <person name="Beyne E."/>
            <person name="Bleykasten C."/>
            <person name="Boisrame A."/>
            <person name="Boyer J."/>
            <person name="Cattolico L."/>
            <person name="Confanioleri F."/>
            <person name="de Daruvar A."/>
            <person name="Despons L."/>
            <person name="Fabre E."/>
            <person name="Fairhead C."/>
            <person name="Ferry-Dumazet H."/>
            <person name="Groppi A."/>
            <person name="Hantraye F."/>
            <person name="Hennequin C."/>
            <person name="Jauniaux N."/>
            <person name="Joyet P."/>
            <person name="Kachouri R."/>
            <person name="Kerrest A."/>
            <person name="Koszul R."/>
            <person name="Lemaire M."/>
            <person name="Lesur I."/>
            <person name="Ma L."/>
            <person name="Muller H."/>
            <person name="Nicaud J.M."/>
            <person name="Nikolski M."/>
            <person name="Oztas S."/>
            <person name="Ozier-Kalogeropoulos O."/>
            <person name="Pellenz S."/>
            <person name="Potier S."/>
            <person name="Richard G.F."/>
            <person name="Straub M.L."/>
            <person name="Suleau A."/>
            <person name="Swennene D."/>
            <person name="Tekaia F."/>
            <person name="Wesolowski-Louvel M."/>
            <person name="Westhof E."/>
            <person name="Wirth B."/>
            <person name="Zeniou-Meyer M."/>
            <person name="Zivanovic I."/>
            <person name="Bolotin-Fukuhara M."/>
            <person name="Thierry A."/>
            <person name="Bouchier C."/>
            <person name="Caudron B."/>
            <person name="Scarpelli C."/>
            <person name="Gaillardin C."/>
            <person name="Weissenbach J."/>
            <person name="Wincker P."/>
            <person name="Souciet J.L."/>
        </authorList>
    </citation>
    <scope>NUCLEOTIDE SEQUENCE [LARGE SCALE GENOMIC DNA]</scope>
    <source>
        <strain evidence="10">ATCC 36239 / CBS 767 / BCRC 21394 / JCM 1990 / NBRC 0083 / IGC 2968</strain>
    </source>
</reference>
<protein>
    <recommendedName>
        <fullName evidence="2">peptidylprolyl isomerase</fullName>
        <ecNumber evidence="2">5.2.1.8</ecNumber>
    </recommendedName>
</protein>
<dbReference type="InterPro" id="IPR015943">
    <property type="entry name" value="WD40/YVTN_repeat-like_dom_sf"/>
</dbReference>
<evidence type="ECO:0000313" key="10">
    <source>
        <dbReference type="Proteomes" id="UP000000599"/>
    </source>
</evidence>
<dbReference type="InterPro" id="IPR020892">
    <property type="entry name" value="Cyclophilin-type_PPIase_CS"/>
</dbReference>
<dbReference type="EC" id="5.2.1.8" evidence="2"/>
<dbReference type="GO" id="GO:0006457">
    <property type="term" value="P:protein folding"/>
    <property type="evidence" value="ECO:0007669"/>
    <property type="project" value="InterPro"/>
</dbReference>
<dbReference type="PROSITE" id="PS50072">
    <property type="entry name" value="CSA_PPIASE_2"/>
    <property type="match status" value="1"/>
</dbReference>
<feature type="region of interest" description="Disordered" evidence="7">
    <location>
        <begin position="1"/>
        <end position="33"/>
    </location>
</feature>
<dbReference type="PRINTS" id="PR00153">
    <property type="entry name" value="CSAPPISMRASE"/>
</dbReference>
<dbReference type="SUPFAM" id="SSF50891">
    <property type="entry name" value="Cyclophilin-like"/>
    <property type="match status" value="1"/>
</dbReference>